<evidence type="ECO:0000313" key="10">
    <source>
        <dbReference type="Proteomes" id="UP000271087"/>
    </source>
</evidence>
<sequence>MGRKKKRAAKPWCWYCNREFEDEKILIQHQKAKHFKCHICHKKLFTGPGLAIHCMQVHKETIDKIPAALPGKDSVEIEVYGMEGIPDDAQEETTKKESKNTTTPVPPLIAPFPMLPPGIPPMIPGFPPLPPSGMPPFGPPFIPAPPRALPPLPVVPPGSAQPALTSMNLPSRVPLPNGPMGVPGISGPGAINAQSTPAVPAAFPAYSDPSSSKTAEPERIREIPNQIQRLGAKIHIMHPDEDISLDVADHLLLCAISLKKELKRQFPTVPHNFNIKVSPGNRWVVFSCSSKKGCEAFMSCTFLALPLVLFVHAFFKVSATAAGLWQLFFSEFCLLSSSSSKFVVRMQKKKWELMLFIALNRLTKNLTETR</sequence>
<dbReference type="GO" id="GO:0005634">
    <property type="term" value="C:nucleus"/>
    <property type="evidence" value="ECO:0007669"/>
    <property type="project" value="UniProtKB-SubCell"/>
</dbReference>
<feature type="transmembrane region" description="Helical" evidence="7">
    <location>
        <begin position="327"/>
        <end position="344"/>
    </location>
</feature>
<evidence type="ECO:0000313" key="9">
    <source>
        <dbReference type="EMBL" id="VDK68332.1"/>
    </source>
</evidence>
<feature type="domain" description="C2H2-type" evidence="8">
    <location>
        <begin position="13"/>
        <end position="34"/>
    </location>
</feature>
<reference evidence="9 10" key="2">
    <citation type="submission" date="2018-08" db="EMBL/GenBank/DDBJ databases">
        <authorList>
            <person name="Laetsch R D."/>
            <person name="Stevens L."/>
            <person name="Kumar S."/>
            <person name="Blaxter L. M."/>
        </authorList>
    </citation>
    <scope>NUCLEOTIDE SEQUENCE [LARGE SCALE GENOMIC DNA]</scope>
</reference>
<proteinExistence type="predicted"/>
<dbReference type="PANTHER" id="PTHR23215:SF0">
    <property type="entry name" value="BUB3-INTERACTING AND GLEBS MOTIF-CONTAINING PROTEIN ZNF207"/>
    <property type="match status" value="1"/>
</dbReference>
<feature type="transmembrane region" description="Helical" evidence="7">
    <location>
        <begin position="296"/>
        <end position="315"/>
    </location>
</feature>
<dbReference type="WBParaSite" id="nOo.2.0.1.t03211-RA">
    <property type="protein sequence ID" value="nOo.2.0.1.t03211-RA"/>
    <property type="gene ID" value="nOo.2.0.1.g03211"/>
</dbReference>
<keyword evidence="4" id="KW-0862">Zinc</keyword>
<protein>
    <submittedName>
        <fullName evidence="11">BED-type domain-containing protein</fullName>
    </submittedName>
</protein>
<keyword evidence="7" id="KW-1133">Transmembrane helix</keyword>
<evidence type="ECO:0000313" key="11">
    <source>
        <dbReference type="WBParaSite" id="nOo.2.0.1.t03211-RA"/>
    </source>
</evidence>
<dbReference type="EMBL" id="UYRW01000591">
    <property type="protein sequence ID" value="VDK68332.1"/>
    <property type="molecule type" value="Genomic_DNA"/>
</dbReference>
<gene>
    <name evidence="9" type="ORF">NOO_LOCUS3211</name>
</gene>
<dbReference type="PANTHER" id="PTHR23215">
    <property type="entry name" value="ZINC FINGER PROTEIN 207"/>
    <property type="match status" value="1"/>
</dbReference>
<keyword evidence="10" id="KW-1185">Reference proteome</keyword>
<evidence type="ECO:0000256" key="1">
    <source>
        <dbReference type="ARBA" id="ARBA00004123"/>
    </source>
</evidence>
<feature type="domain" description="C2H2-type" evidence="8">
    <location>
        <begin position="37"/>
        <end position="58"/>
    </location>
</feature>
<keyword evidence="5" id="KW-0539">Nucleus</keyword>
<dbReference type="GO" id="GO:0008270">
    <property type="term" value="F:zinc ion binding"/>
    <property type="evidence" value="ECO:0007669"/>
    <property type="project" value="UniProtKB-KW"/>
</dbReference>
<keyword evidence="7" id="KW-0812">Transmembrane</keyword>
<reference evidence="11" key="1">
    <citation type="submission" date="2016-06" db="UniProtKB">
        <authorList>
            <consortium name="WormBaseParasite"/>
        </authorList>
    </citation>
    <scope>IDENTIFICATION</scope>
</reference>
<dbReference type="Proteomes" id="UP000271087">
    <property type="component" value="Unassembled WGS sequence"/>
</dbReference>
<dbReference type="AlphaFoldDB" id="A0A182E5D3"/>
<evidence type="ECO:0000256" key="4">
    <source>
        <dbReference type="ARBA" id="ARBA00022833"/>
    </source>
</evidence>
<dbReference type="SMART" id="SM00355">
    <property type="entry name" value="ZnF_C2H2"/>
    <property type="match status" value="2"/>
</dbReference>
<evidence type="ECO:0000256" key="2">
    <source>
        <dbReference type="ARBA" id="ARBA00022723"/>
    </source>
</evidence>
<dbReference type="OrthoDB" id="1306014at2759"/>
<evidence type="ECO:0000256" key="5">
    <source>
        <dbReference type="ARBA" id="ARBA00023242"/>
    </source>
</evidence>
<name>A0A182E5D3_ONCOC</name>
<dbReference type="STRING" id="42157.A0A182E5D3"/>
<evidence type="ECO:0000256" key="7">
    <source>
        <dbReference type="SAM" id="Phobius"/>
    </source>
</evidence>
<organism evidence="11">
    <name type="scientific">Onchocerca ochengi</name>
    <name type="common">Filarial nematode worm</name>
    <dbReference type="NCBI Taxonomy" id="42157"/>
    <lineage>
        <taxon>Eukaryota</taxon>
        <taxon>Metazoa</taxon>
        <taxon>Ecdysozoa</taxon>
        <taxon>Nematoda</taxon>
        <taxon>Chromadorea</taxon>
        <taxon>Rhabditida</taxon>
        <taxon>Spirurina</taxon>
        <taxon>Spiruromorpha</taxon>
        <taxon>Filarioidea</taxon>
        <taxon>Onchocercidae</taxon>
        <taxon>Onchocerca</taxon>
    </lineage>
</organism>
<dbReference type="PROSITE" id="PS00028">
    <property type="entry name" value="ZINC_FINGER_C2H2_1"/>
    <property type="match status" value="2"/>
</dbReference>
<evidence type="ECO:0000256" key="3">
    <source>
        <dbReference type="ARBA" id="ARBA00022771"/>
    </source>
</evidence>
<feature type="region of interest" description="Disordered" evidence="6">
    <location>
        <begin position="84"/>
        <end position="108"/>
    </location>
</feature>
<keyword evidence="7" id="KW-0472">Membrane</keyword>
<dbReference type="InterPro" id="IPR013087">
    <property type="entry name" value="Znf_C2H2_type"/>
</dbReference>
<accession>A0A182E5D3</accession>
<dbReference type="CDD" id="cd20908">
    <property type="entry name" value="SUF4-like"/>
    <property type="match status" value="1"/>
</dbReference>
<keyword evidence="2" id="KW-0479">Metal-binding</keyword>
<evidence type="ECO:0000256" key="6">
    <source>
        <dbReference type="SAM" id="MobiDB-lite"/>
    </source>
</evidence>
<comment type="subcellular location">
    <subcellularLocation>
        <location evidence="1">Nucleus</location>
    </subcellularLocation>
</comment>
<evidence type="ECO:0000259" key="8">
    <source>
        <dbReference type="PROSITE" id="PS00028"/>
    </source>
</evidence>
<keyword evidence="3" id="KW-0863">Zinc-finger</keyword>